<organism evidence="1 2">
    <name type="scientific">Diphasiastrum complanatum</name>
    <name type="common">Issler's clubmoss</name>
    <name type="synonym">Lycopodium complanatum</name>
    <dbReference type="NCBI Taxonomy" id="34168"/>
    <lineage>
        <taxon>Eukaryota</taxon>
        <taxon>Viridiplantae</taxon>
        <taxon>Streptophyta</taxon>
        <taxon>Embryophyta</taxon>
        <taxon>Tracheophyta</taxon>
        <taxon>Lycopodiopsida</taxon>
        <taxon>Lycopodiales</taxon>
        <taxon>Lycopodiaceae</taxon>
        <taxon>Lycopodioideae</taxon>
        <taxon>Diphasiastrum</taxon>
    </lineage>
</organism>
<reference evidence="2" key="1">
    <citation type="journal article" date="2024" name="Proc. Natl. Acad. Sci. U.S.A.">
        <title>Extraordinary preservation of gene collinearity over three hundred million years revealed in homosporous lycophytes.</title>
        <authorList>
            <person name="Li C."/>
            <person name="Wickell D."/>
            <person name="Kuo L.Y."/>
            <person name="Chen X."/>
            <person name="Nie B."/>
            <person name="Liao X."/>
            <person name="Peng D."/>
            <person name="Ji J."/>
            <person name="Jenkins J."/>
            <person name="Williams M."/>
            <person name="Shu S."/>
            <person name="Plott C."/>
            <person name="Barry K."/>
            <person name="Rajasekar S."/>
            <person name="Grimwood J."/>
            <person name="Han X."/>
            <person name="Sun S."/>
            <person name="Hou Z."/>
            <person name="He W."/>
            <person name="Dai G."/>
            <person name="Sun C."/>
            <person name="Schmutz J."/>
            <person name="Leebens-Mack J.H."/>
            <person name="Li F.W."/>
            <person name="Wang L."/>
        </authorList>
    </citation>
    <scope>NUCLEOTIDE SEQUENCE [LARGE SCALE GENOMIC DNA]</scope>
    <source>
        <strain evidence="2">cv. PW_Plant_1</strain>
    </source>
</reference>
<evidence type="ECO:0000313" key="2">
    <source>
        <dbReference type="Proteomes" id="UP001162992"/>
    </source>
</evidence>
<evidence type="ECO:0000313" key="1">
    <source>
        <dbReference type="EMBL" id="KAJ7570885.1"/>
    </source>
</evidence>
<name>A0ACC2EWN8_DIPCM</name>
<gene>
    <name evidence="1" type="ORF">O6H91_01G137900</name>
</gene>
<keyword evidence="2" id="KW-1185">Reference proteome</keyword>
<dbReference type="EMBL" id="CM055092">
    <property type="protein sequence ID" value="KAJ7570885.1"/>
    <property type="molecule type" value="Genomic_DNA"/>
</dbReference>
<sequence>MCSSDLEKQILYPQKFEVGSNNEKVGVNVDLKQLENDASNLEYTLFTCRLINKKKFQKETEEKQKEHYFYRENRPVLIVSSTSWTPDEDFSILLEAAVMYDRRVAAHLGELDTDFPDYLRTPENTCPYPRLMFIVTGKGPMRSIYEERIRKLRLRRVAFRTMWLSANDYPVLLGSADLGVCLHTSSSGLDLPMKVVDMFGCGLPVCAVSYSCIGELVKDRQNGLLFSSSSELALQLLELFKGFPKDNATLSALRDGALSSGSSTRWKDEWEENVMPLLFKVCQSEHS</sequence>
<protein>
    <submittedName>
        <fullName evidence="1">Uncharacterized protein</fullName>
    </submittedName>
</protein>
<comment type="caution">
    <text evidence="1">The sequence shown here is derived from an EMBL/GenBank/DDBJ whole genome shotgun (WGS) entry which is preliminary data.</text>
</comment>
<accession>A0ACC2EWN8</accession>
<proteinExistence type="predicted"/>
<dbReference type="Proteomes" id="UP001162992">
    <property type="component" value="Chromosome 1"/>
</dbReference>